<dbReference type="GO" id="GO:0005524">
    <property type="term" value="F:ATP binding"/>
    <property type="evidence" value="ECO:0007669"/>
    <property type="project" value="InterPro"/>
</dbReference>
<dbReference type="EMBL" id="AUZJ01000061">
    <property type="protein sequence ID" value="ERF59727.1"/>
    <property type="molecule type" value="Genomic_DNA"/>
</dbReference>
<evidence type="ECO:0000259" key="7">
    <source>
        <dbReference type="SMART" id="SM00278"/>
    </source>
</evidence>
<keyword evidence="8" id="KW-0067">ATP-binding</keyword>
<proteinExistence type="inferred from homology"/>
<dbReference type="Gene3D" id="2.40.50.140">
    <property type="entry name" value="Nucleic acid-binding proteins"/>
    <property type="match status" value="1"/>
</dbReference>
<dbReference type="OrthoDB" id="5293449at2"/>
<name>U1F6V9_TRESO</name>
<keyword evidence="3 6" id="KW-0238">DNA-binding</keyword>
<dbReference type="InterPro" id="IPR010994">
    <property type="entry name" value="RuvA_2-like"/>
</dbReference>
<dbReference type="Gene3D" id="1.10.150.20">
    <property type="entry name" value="5' to 3' exonuclease, C-terminal subdomain"/>
    <property type="match status" value="1"/>
</dbReference>
<dbReference type="SUPFAM" id="SSF47781">
    <property type="entry name" value="RuvA domain 2-like"/>
    <property type="match status" value="1"/>
</dbReference>
<keyword evidence="8" id="KW-0547">Nucleotide-binding</keyword>
<dbReference type="InterPro" id="IPR012340">
    <property type="entry name" value="NA-bd_OB-fold"/>
</dbReference>
<evidence type="ECO:0000256" key="1">
    <source>
        <dbReference type="ARBA" id="ARBA00022490"/>
    </source>
</evidence>
<dbReference type="GO" id="GO:0048476">
    <property type="term" value="C:Holliday junction resolvase complex"/>
    <property type="evidence" value="ECO:0007669"/>
    <property type="project" value="UniProtKB-UniRule"/>
</dbReference>
<evidence type="ECO:0000256" key="5">
    <source>
        <dbReference type="ARBA" id="ARBA00023204"/>
    </source>
</evidence>
<feature type="domain" description="Helix-hairpin-helix DNA-binding motif class 1" evidence="7">
    <location>
        <begin position="108"/>
        <end position="127"/>
    </location>
</feature>
<evidence type="ECO:0000256" key="2">
    <source>
        <dbReference type="ARBA" id="ARBA00022763"/>
    </source>
</evidence>
<comment type="caution">
    <text evidence="6">Lacks conserved residue(s) required for the propagation of feature annotation.</text>
</comment>
<dbReference type="AlphaFoldDB" id="U1F6V9"/>
<comment type="domain">
    <text evidence="6">Has three domains with a flexible linker between the domains II and III and assumes an 'L' shape. Domain III is highly mobile and contacts RuvB.</text>
</comment>
<evidence type="ECO:0000313" key="10">
    <source>
        <dbReference type="Proteomes" id="UP000016412"/>
    </source>
</evidence>
<comment type="caution">
    <text evidence="8">The sequence shown here is derived from an EMBL/GenBank/DDBJ whole genome shotgun (WGS) entry which is preliminary data.</text>
</comment>
<dbReference type="Pfam" id="PF14520">
    <property type="entry name" value="HHH_5"/>
    <property type="match status" value="1"/>
</dbReference>
<dbReference type="NCBIfam" id="TIGR00084">
    <property type="entry name" value="ruvA"/>
    <property type="match status" value="1"/>
</dbReference>
<keyword evidence="5 6" id="KW-0234">DNA repair</keyword>
<dbReference type="GO" id="GO:0006310">
    <property type="term" value="P:DNA recombination"/>
    <property type="evidence" value="ECO:0007669"/>
    <property type="project" value="UniProtKB-UniRule"/>
</dbReference>
<dbReference type="GO" id="GO:0006281">
    <property type="term" value="P:DNA repair"/>
    <property type="evidence" value="ECO:0007669"/>
    <property type="project" value="UniProtKB-UniRule"/>
</dbReference>
<dbReference type="GO" id="GO:0009378">
    <property type="term" value="F:four-way junction helicase activity"/>
    <property type="evidence" value="ECO:0007669"/>
    <property type="project" value="InterPro"/>
</dbReference>
<dbReference type="RefSeq" id="WP_021331334.1">
    <property type="nucleotide sequence ID" value="NZ_AUZJ01000061.1"/>
</dbReference>
<comment type="subunit">
    <text evidence="6">Homotetramer. Forms an RuvA(8)-RuvB(12)-Holliday junction (HJ) complex. HJ DNA is sandwiched between 2 RuvA tetramers; dsDNA enters through RuvA and exits via RuvB. An RuvB hexamer assembles on each DNA strand where it exits the tetramer. Each RuvB hexamer is contacted by two RuvA subunits (via domain III) on 2 adjacent RuvB subunits; this complex drives branch migration. In the full resolvosome a probable DNA-RuvA(4)-RuvB(12)-RuvC(2) complex forms which resolves the HJ.</text>
</comment>
<evidence type="ECO:0000256" key="6">
    <source>
        <dbReference type="HAMAP-Rule" id="MF_00031"/>
    </source>
</evidence>
<evidence type="ECO:0000256" key="3">
    <source>
        <dbReference type="ARBA" id="ARBA00023125"/>
    </source>
</evidence>
<gene>
    <name evidence="6 8" type="primary">ruvA</name>
    <name evidence="9" type="ORF">HMPREF0860_1452</name>
    <name evidence="8" type="ORF">HMPREF1325_0730</name>
</gene>
<dbReference type="GO" id="GO:0000400">
    <property type="term" value="F:four-way junction DNA binding"/>
    <property type="evidence" value="ECO:0007669"/>
    <property type="project" value="UniProtKB-UniRule"/>
</dbReference>
<dbReference type="STRING" id="1125725.HMPREF1325_0730"/>
<dbReference type="PATRIC" id="fig|1125725.3.peg.2329"/>
<dbReference type="EMBL" id="AVQI01000056">
    <property type="protein sequence ID" value="ERK01522.1"/>
    <property type="molecule type" value="Genomic_DNA"/>
</dbReference>
<dbReference type="Proteomes" id="UP000016646">
    <property type="component" value="Unassembled WGS sequence"/>
</dbReference>
<feature type="region of interest" description="Domain I" evidence="6">
    <location>
        <begin position="1"/>
        <end position="64"/>
    </location>
</feature>
<dbReference type="InterPro" id="IPR003583">
    <property type="entry name" value="Hlx-hairpin-Hlx_DNA-bd_motif"/>
</dbReference>
<evidence type="ECO:0000313" key="11">
    <source>
        <dbReference type="Proteomes" id="UP000016646"/>
    </source>
</evidence>
<keyword evidence="11" id="KW-1185">Reference proteome</keyword>
<dbReference type="HAMAP" id="MF_00031">
    <property type="entry name" value="DNA_HJ_migration_RuvA"/>
    <property type="match status" value="1"/>
</dbReference>
<protein>
    <recommendedName>
        <fullName evidence="6">Holliday junction branch migration complex subunit RuvA</fullName>
    </recommendedName>
</protein>
<dbReference type="SMART" id="SM00278">
    <property type="entry name" value="HhH1"/>
    <property type="match status" value="2"/>
</dbReference>
<keyword evidence="1 6" id="KW-0963">Cytoplasm</keyword>
<dbReference type="InterPro" id="IPR013849">
    <property type="entry name" value="DNA_helicase_Holl-junc_RuvA_I"/>
</dbReference>
<dbReference type="GO" id="GO:0005737">
    <property type="term" value="C:cytoplasm"/>
    <property type="evidence" value="ECO:0007669"/>
    <property type="project" value="UniProtKB-SubCell"/>
</dbReference>
<comment type="similarity">
    <text evidence="6">Belongs to the RuvA family.</text>
</comment>
<comment type="subcellular location">
    <subcellularLocation>
        <location evidence="6">Cytoplasm</location>
    </subcellularLocation>
</comment>
<comment type="function">
    <text evidence="6">The RuvA-RuvB-RuvC complex processes Holliday junction (HJ) DNA during genetic recombination and DNA repair, while the RuvA-RuvB complex plays an important role in the rescue of blocked DNA replication forks via replication fork reversal (RFR). RuvA specifically binds to HJ cruciform DNA, conferring on it an open structure. The RuvB hexamer acts as an ATP-dependent pump, pulling dsDNA into and through the RuvAB complex. HJ branch migration allows RuvC to scan DNA until it finds its consensus sequence, where it cleaves and resolves the cruciform DNA.</text>
</comment>
<dbReference type="eggNOG" id="COG0632">
    <property type="taxonomic scope" value="Bacteria"/>
</dbReference>
<dbReference type="Proteomes" id="UP000016412">
    <property type="component" value="Unassembled WGS sequence"/>
</dbReference>
<reference evidence="10 11" key="1">
    <citation type="submission" date="2013-08" db="EMBL/GenBank/DDBJ databases">
        <authorList>
            <person name="Durkin A.S."/>
            <person name="Haft D.R."/>
            <person name="McCorrison J."/>
            <person name="Torralba M."/>
            <person name="Gillis M."/>
            <person name="Haft D.H."/>
            <person name="Methe B."/>
            <person name="Sutton G."/>
            <person name="Nelson K.E."/>
        </authorList>
    </citation>
    <scope>NUCLEOTIDE SEQUENCE [LARGE SCALE GENOMIC DNA]</scope>
    <source>
        <strain evidence="9 11">ATCC 35536</strain>
        <strain evidence="8 10">VPI DR56BR1116</strain>
    </source>
</reference>
<dbReference type="SUPFAM" id="SSF50249">
    <property type="entry name" value="Nucleic acid-binding proteins"/>
    <property type="match status" value="1"/>
</dbReference>
<keyword evidence="8" id="KW-0347">Helicase</keyword>
<sequence length="204" mass="21835">MFNSLTGTITGKSQNTVSIDTHGIEWMLTVPGSSLDALPRVGEEGRIFTYLVHTQDIMSLYGFASDEERSLFFDLLKVDGIGPRAAVKILTNIAGSDLVSALDKGDVSVLERIPGIGKKTAAKMLLALKGKLTIPGAPDTRRVSANPFEAVVASLVSMGYERKICEGAVASSASSLSKTDGWDAKKQTEKEDAVFRRALTELAQ</sequence>
<dbReference type="Pfam" id="PF01330">
    <property type="entry name" value="RuvA_N"/>
    <property type="match status" value="1"/>
</dbReference>
<evidence type="ECO:0000313" key="8">
    <source>
        <dbReference type="EMBL" id="ERF59727.1"/>
    </source>
</evidence>
<keyword evidence="8" id="KW-0378">Hydrolase</keyword>
<dbReference type="GO" id="GO:0016787">
    <property type="term" value="F:hydrolase activity"/>
    <property type="evidence" value="ECO:0007669"/>
    <property type="project" value="UniProtKB-KW"/>
</dbReference>
<evidence type="ECO:0000313" key="9">
    <source>
        <dbReference type="EMBL" id="ERK01522.1"/>
    </source>
</evidence>
<accession>U1F6V9</accession>
<feature type="region of interest" description="Domain III" evidence="6">
    <location>
        <begin position="148"/>
        <end position="204"/>
    </location>
</feature>
<keyword evidence="4 6" id="KW-0233">DNA recombination</keyword>
<organism evidence="8 10">
    <name type="scientific">Treponema socranskii subsp. socranskii VPI DR56BR1116 = ATCC 35536</name>
    <dbReference type="NCBI Taxonomy" id="1125725"/>
    <lineage>
        <taxon>Bacteria</taxon>
        <taxon>Pseudomonadati</taxon>
        <taxon>Spirochaetota</taxon>
        <taxon>Spirochaetia</taxon>
        <taxon>Spirochaetales</taxon>
        <taxon>Treponemataceae</taxon>
        <taxon>Treponema</taxon>
    </lineage>
</organism>
<keyword evidence="2 6" id="KW-0227">DNA damage</keyword>
<dbReference type="InterPro" id="IPR000085">
    <property type="entry name" value="RuvA"/>
</dbReference>
<feature type="domain" description="Helix-hairpin-helix DNA-binding motif class 1" evidence="7">
    <location>
        <begin position="73"/>
        <end position="92"/>
    </location>
</feature>
<evidence type="ECO:0000256" key="4">
    <source>
        <dbReference type="ARBA" id="ARBA00023172"/>
    </source>
</evidence>